<protein>
    <recommendedName>
        <fullName evidence="4">Glutathione peroxidase</fullName>
    </recommendedName>
</protein>
<gene>
    <name evidence="5" type="ORF">ACFOUW_39230</name>
</gene>
<dbReference type="RefSeq" id="WP_205115945.1">
    <property type="nucleotide sequence ID" value="NZ_JAFBCM010000001.1"/>
</dbReference>
<dbReference type="CDD" id="cd00340">
    <property type="entry name" value="GSH_Peroxidase"/>
    <property type="match status" value="1"/>
</dbReference>
<evidence type="ECO:0000256" key="3">
    <source>
        <dbReference type="ARBA" id="ARBA00023002"/>
    </source>
</evidence>
<evidence type="ECO:0000313" key="5">
    <source>
        <dbReference type="EMBL" id="MFC3766915.1"/>
    </source>
</evidence>
<evidence type="ECO:0000256" key="1">
    <source>
        <dbReference type="ARBA" id="ARBA00006926"/>
    </source>
</evidence>
<evidence type="ECO:0000313" key="6">
    <source>
        <dbReference type="Proteomes" id="UP001595699"/>
    </source>
</evidence>
<reference evidence="6" key="1">
    <citation type="journal article" date="2019" name="Int. J. Syst. Evol. Microbiol.">
        <title>The Global Catalogue of Microorganisms (GCM) 10K type strain sequencing project: providing services to taxonomists for standard genome sequencing and annotation.</title>
        <authorList>
            <consortium name="The Broad Institute Genomics Platform"/>
            <consortium name="The Broad Institute Genome Sequencing Center for Infectious Disease"/>
            <person name="Wu L."/>
            <person name="Ma J."/>
        </authorList>
    </citation>
    <scope>NUCLEOTIDE SEQUENCE [LARGE SCALE GENOMIC DNA]</scope>
    <source>
        <strain evidence="6">CGMCC 4.7241</strain>
    </source>
</reference>
<dbReference type="PANTHER" id="PTHR11592">
    <property type="entry name" value="GLUTATHIONE PEROXIDASE"/>
    <property type="match status" value="1"/>
</dbReference>
<dbReference type="Gene3D" id="3.40.30.10">
    <property type="entry name" value="Glutaredoxin"/>
    <property type="match status" value="1"/>
</dbReference>
<sequence>MSIYDVPLKTLTGEPTSLGDYQGKTLLVVNVASKCGLTPQYEGLERLQEQYATRGFSVIGFPSNQFGGQEPGSAEEIQEFCSTTYGVSFPMIEKTDVNGPEANAVYQELTQVADTEGKAGDVAWNFEKFLIDPSGKVVGRYRPQTVPEDPTLVAAIEATLPQ</sequence>
<dbReference type="InterPro" id="IPR036249">
    <property type="entry name" value="Thioredoxin-like_sf"/>
</dbReference>
<dbReference type="SUPFAM" id="SSF52833">
    <property type="entry name" value="Thioredoxin-like"/>
    <property type="match status" value="1"/>
</dbReference>
<dbReference type="PROSITE" id="PS00460">
    <property type="entry name" value="GLUTATHIONE_PEROXID_1"/>
    <property type="match status" value="1"/>
</dbReference>
<dbReference type="PRINTS" id="PR01011">
    <property type="entry name" value="GLUTPROXDASE"/>
</dbReference>
<name>A0ABV7YRS0_9ACTN</name>
<dbReference type="PIRSF" id="PIRSF000303">
    <property type="entry name" value="Glutathion_perox"/>
    <property type="match status" value="1"/>
</dbReference>
<dbReference type="PROSITE" id="PS00763">
    <property type="entry name" value="GLUTATHIONE_PEROXID_2"/>
    <property type="match status" value="1"/>
</dbReference>
<dbReference type="InterPro" id="IPR029759">
    <property type="entry name" value="GPX_AS"/>
</dbReference>
<dbReference type="PANTHER" id="PTHR11592:SF78">
    <property type="entry name" value="GLUTATHIONE PEROXIDASE"/>
    <property type="match status" value="1"/>
</dbReference>
<dbReference type="InterPro" id="IPR029760">
    <property type="entry name" value="GPX_CS"/>
</dbReference>
<dbReference type="GO" id="GO:0004601">
    <property type="term" value="F:peroxidase activity"/>
    <property type="evidence" value="ECO:0007669"/>
    <property type="project" value="UniProtKB-KW"/>
</dbReference>
<proteinExistence type="inferred from homology"/>
<dbReference type="InterPro" id="IPR000889">
    <property type="entry name" value="Glutathione_peroxidase"/>
</dbReference>
<comment type="similarity">
    <text evidence="1 4">Belongs to the glutathione peroxidase family.</text>
</comment>
<keyword evidence="2 4" id="KW-0575">Peroxidase</keyword>
<evidence type="ECO:0000256" key="4">
    <source>
        <dbReference type="RuleBase" id="RU000499"/>
    </source>
</evidence>
<dbReference type="EMBL" id="JBHRZH010000062">
    <property type="protein sequence ID" value="MFC3766915.1"/>
    <property type="molecule type" value="Genomic_DNA"/>
</dbReference>
<comment type="caution">
    <text evidence="5">The sequence shown here is derived from an EMBL/GenBank/DDBJ whole genome shotgun (WGS) entry which is preliminary data.</text>
</comment>
<accession>A0ABV7YRS0</accession>
<keyword evidence="3 4" id="KW-0560">Oxidoreductase</keyword>
<dbReference type="PROSITE" id="PS51355">
    <property type="entry name" value="GLUTATHIONE_PEROXID_3"/>
    <property type="match status" value="1"/>
</dbReference>
<keyword evidence="6" id="KW-1185">Reference proteome</keyword>
<dbReference type="Pfam" id="PF00255">
    <property type="entry name" value="GSHPx"/>
    <property type="match status" value="1"/>
</dbReference>
<evidence type="ECO:0000256" key="2">
    <source>
        <dbReference type="ARBA" id="ARBA00022559"/>
    </source>
</evidence>
<organism evidence="5 6">
    <name type="scientific">Tenggerimyces flavus</name>
    <dbReference type="NCBI Taxonomy" id="1708749"/>
    <lineage>
        <taxon>Bacteria</taxon>
        <taxon>Bacillati</taxon>
        <taxon>Actinomycetota</taxon>
        <taxon>Actinomycetes</taxon>
        <taxon>Propionibacteriales</taxon>
        <taxon>Nocardioidaceae</taxon>
        <taxon>Tenggerimyces</taxon>
    </lineage>
</organism>
<dbReference type="Proteomes" id="UP001595699">
    <property type="component" value="Unassembled WGS sequence"/>
</dbReference>